<organism evidence="2 3">
    <name type="scientific">Corchorus olitorius</name>
    <dbReference type="NCBI Taxonomy" id="93759"/>
    <lineage>
        <taxon>Eukaryota</taxon>
        <taxon>Viridiplantae</taxon>
        <taxon>Streptophyta</taxon>
        <taxon>Embryophyta</taxon>
        <taxon>Tracheophyta</taxon>
        <taxon>Spermatophyta</taxon>
        <taxon>Magnoliopsida</taxon>
        <taxon>eudicotyledons</taxon>
        <taxon>Gunneridae</taxon>
        <taxon>Pentapetalae</taxon>
        <taxon>rosids</taxon>
        <taxon>malvids</taxon>
        <taxon>Malvales</taxon>
        <taxon>Malvaceae</taxon>
        <taxon>Grewioideae</taxon>
        <taxon>Apeibeae</taxon>
        <taxon>Corchorus</taxon>
    </lineage>
</organism>
<reference evidence="3" key="1">
    <citation type="submission" date="2013-09" db="EMBL/GenBank/DDBJ databases">
        <title>Corchorus olitorius genome sequencing.</title>
        <authorList>
            <person name="Alam M."/>
            <person name="Haque M.S."/>
            <person name="Islam M.S."/>
            <person name="Emdad E.M."/>
            <person name="Islam M.M."/>
            <person name="Ahmed B."/>
            <person name="Halim A."/>
            <person name="Hossen Q.M.M."/>
            <person name="Hossain M.Z."/>
            <person name="Ahmed R."/>
            <person name="Khan M.M."/>
            <person name="Islam R."/>
            <person name="Rashid M.M."/>
            <person name="Khan S.A."/>
            <person name="Rahman M.S."/>
            <person name="Alam M."/>
            <person name="Yahiya A.S."/>
            <person name="Khan M.S."/>
            <person name="Azam M.S."/>
            <person name="Haque T."/>
            <person name="Lashkar M.Z.H."/>
            <person name="Akhand A.I."/>
            <person name="Morshed G."/>
            <person name="Roy S."/>
            <person name="Uddin K.S."/>
            <person name="Rabeya T."/>
            <person name="Hossain A.S."/>
            <person name="Chowdhury A."/>
            <person name="Snigdha A.R."/>
            <person name="Mortoza M.S."/>
            <person name="Matin S.A."/>
            <person name="Hoque S.M.E."/>
            <person name="Islam M.K."/>
            <person name="Roy D.K."/>
            <person name="Haider R."/>
            <person name="Moosa M.M."/>
            <person name="Elias S.M."/>
            <person name="Hasan A.M."/>
            <person name="Jahan S."/>
            <person name="Shafiuddin M."/>
            <person name="Mahmood N."/>
            <person name="Shommy N.S."/>
        </authorList>
    </citation>
    <scope>NUCLEOTIDE SEQUENCE [LARGE SCALE GENOMIC DNA]</scope>
    <source>
        <strain evidence="3">cv. O-4</strain>
    </source>
</reference>
<name>A0A1R3JRP4_9ROSI</name>
<sequence length="66" mass="7336">MAMAGPFHVILSCAALYCIYCSLPKQLGVFFKTKVGGIPVDIINIGGDSIDLQYEIRARQHQPWCH</sequence>
<keyword evidence="1" id="KW-0732">Signal</keyword>
<dbReference type="EMBL" id="AWUE01015434">
    <property type="protein sequence ID" value="OMO97549.1"/>
    <property type="molecule type" value="Genomic_DNA"/>
</dbReference>
<evidence type="ECO:0000313" key="2">
    <source>
        <dbReference type="EMBL" id="OMO97549.1"/>
    </source>
</evidence>
<proteinExistence type="predicted"/>
<feature type="signal peptide" evidence="1">
    <location>
        <begin position="1"/>
        <end position="21"/>
    </location>
</feature>
<comment type="caution">
    <text evidence="2">The sequence shown here is derived from an EMBL/GenBank/DDBJ whole genome shotgun (WGS) entry which is preliminary data.</text>
</comment>
<feature type="chain" id="PRO_5012164364" evidence="1">
    <location>
        <begin position="22"/>
        <end position="66"/>
    </location>
</feature>
<dbReference type="AlphaFoldDB" id="A0A1R3JRP4"/>
<accession>A0A1R3JRP4</accession>
<gene>
    <name evidence="2" type="ORF">COLO4_14526</name>
</gene>
<dbReference type="Proteomes" id="UP000187203">
    <property type="component" value="Unassembled WGS sequence"/>
</dbReference>
<protein>
    <submittedName>
        <fullName evidence="2">Uncharacterized protein</fullName>
    </submittedName>
</protein>
<evidence type="ECO:0000256" key="1">
    <source>
        <dbReference type="SAM" id="SignalP"/>
    </source>
</evidence>
<evidence type="ECO:0000313" key="3">
    <source>
        <dbReference type="Proteomes" id="UP000187203"/>
    </source>
</evidence>
<keyword evidence="3" id="KW-1185">Reference proteome</keyword>